<protein>
    <submittedName>
        <fullName evidence="2">Uncharacterized protein</fullName>
    </submittedName>
</protein>
<sequence length="159" mass="19571">MSGSYDVLPPRTTDRKNKITEKKNQKIEGSKRTRRANVNNRLRQRLERELFARNIRTHRQNPTHRGALAGSGIGQLKEKIRRVERLERIARLQDMDRAQEERRRRREIQMKNERRVEREYRELMALRQLRSYEDRFQGRRLPRSFSGRLNHRRRFNDYF</sequence>
<proteinExistence type="predicted"/>
<dbReference type="VEuPathDB" id="AmoebaDB:EIN_248790"/>
<keyword evidence="3" id="KW-1185">Reference proteome</keyword>
<feature type="compositionally biased region" description="Basic and acidic residues" evidence="1">
    <location>
        <begin position="12"/>
        <end position="31"/>
    </location>
</feature>
<evidence type="ECO:0000256" key="1">
    <source>
        <dbReference type="SAM" id="MobiDB-lite"/>
    </source>
</evidence>
<accession>A0A0A1UE43</accession>
<organism evidence="2 3">
    <name type="scientific">Entamoeba invadens IP1</name>
    <dbReference type="NCBI Taxonomy" id="370355"/>
    <lineage>
        <taxon>Eukaryota</taxon>
        <taxon>Amoebozoa</taxon>
        <taxon>Evosea</taxon>
        <taxon>Archamoebae</taxon>
        <taxon>Mastigamoebida</taxon>
        <taxon>Entamoebidae</taxon>
        <taxon>Entamoeba</taxon>
    </lineage>
</organism>
<name>A0A0A1UE43_ENTIV</name>
<dbReference type="Proteomes" id="UP000014680">
    <property type="component" value="Unassembled WGS sequence"/>
</dbReference>
<feature type="region of interest" description="Disordered" evidence="1">
    <location>
        <begin position="1"/>
        <end position="38"/>
    </location>
</feature>
<dbReference type="AlphaFoldDB" id="A0A0A1UE43"/>
<dbReference type="KEGG" id="eiv:EIN_248790"/>
<dbReference type="OMA" id="IRTHRQN"/>
<dbReference type="RefSeq" id="XP_004261636.1">
    <property type="nucleotide sequence ID" value="XM_004261588.1"/>
</dbReference>
<evidence type="ECO:0000313" key="2">
    <source>
        <dbReference type="EMBL" id="ELP94865.1"/>
    </source>
</evidence>
<gene>
    <name evidence="2" type="ORF">EIN_248790</name>
</gene>
<reference evidence="2 3" key="1">
    <citation type="submission" date="2012-10" db="EMBL/GenBank/DDBJ databases">
        <authorList>
            <person name="Zafar N."/>
            <person name="Inman J."/>
            <person name="Hall N."/>
            <person name="Lorenzi H."/>
            <person name="Caler E."/>
        </authorList>
    </citation>
    <scope>NUCLEOTIDE SEQUENCE [LARGE SCALE GENOMIC DNA]</scope>
    <source>
        <strain evidence="2 3">IP1</strain>
    </source>
</reference>
<dbReference type="GeneID" id="14894060"/>
<dbReference type="EMBL" id="KB206169">
    <property type="protein sequence ID" value="ELP94865.1"/>
    <property type="molecule type" value="Genomic_DNA"/>
</dbReference>
<evidence type="ECO:0000313" key="3">
    <source>
        <dbReference type="Proteomes" id="UP000014680"/>
    </source>
</evidence>